<protein>
    <recommendedName>
        <fullName evidence="12">Fucosyltransferase</fullName>
        <ecNumber evidence="12">2.4.1.-</ecNumber>
    </recommendedName>
</protein>
<dbReference type="GO" id="GO:0032580">
    <property type="term" value="C:Golgi cisterna membrane"/>
    <property type="evidence" value="ECO:0007669"/>
    <property type="project" value="UniProtKB-SubCell"/>
</dbReference>
<evidence type="ECO:0000313" key="16">
    <source>
        <dbReference type="Proteomes" id="UP001208570"/>
    </source>
</evidence>
<dbReference type="Gene3D" id="3.40.50.11660">
    <property type="entry name" value="Glycosyl transferase family 10, C-terminal domain"/>
    <property type="match status" value="1"/>
</dbReference>
<keyword evidence="5 12" id="KW-0808">Transferase</keyword>
<keyword evidence="16" id="KW-1185">Reference proteome</keyword>
<evidence type="ECO:0000256" key="8">
    <source>
        <dbReference type="ARBA" id="ARBA00022989"/>
    </source>
</evidence>
<evidence type="ECO:0000259" key="14">
    <source>
        <dbReference type="Pfam" id="PF17039"/>
    </source>
</evidence>
<dbReference type="EC" id="2.4.1.-" evidence="12"/>
<keyword evidence="6 12" id="KW-0812">Transmembrane</keyword>
<feature type="domain" description="Fucosyltransferase N-terminal" evidence="14">
    <location>
        <begin position="82"/>
        <end position="194"/>
    </location>
</feature>
<comment type="similarity">
    <text evidence="3 12">Belongs to the glycosyltransferase 10 family.</text>
</comment>
<dbReference type="GO" id="GO:0008417">
    <property type="term" value="F:fucosyltransferase activity"/>
    <property type="evidence" value="ECO:0007669"/>
    <property type="project" value="InterPro"/>
</dbReference>
<reference evidence="15" key="1">
    <citation type="journal article" date="2023" name="Mol. Biol. Evol.">
        <title>Third-Generation Sequencing Reveals the Adaptive Role of the Epigenome in Three Deep-Sea Polychaetes.</title>
        <authorList>
            <person name="Perez M."/>
            <person name="Aroh O."/>
            <person name="Sun Y."/>
            <person name="Lan Y."/>
            <person name="Juniper S.K."/>
            <person name="Young C.R."/>
            <person name="Angers B."/>
            <person name="Qian P.Y."/>
        </authorList>
    </citation>
    <scope>NUCLEOTIDE SEQUENCE</scope>
    <source>
        <strain evidence="15">P08H-3</strain>
    </source>
</reference>
<evidence type="ECO:0000256" key="7">
    <source>
        <dbReference type="ARBA" id="ARBA00022968"/>
    </source>
</evidence>
<dbReference type="SUPFAM" id="SSF53756">
    <property type="entry name" value="UDP-Glycosyltransferase/glycogen phosphorylase"/>
    <property type="match status" value="1"/>
</dbReference>
<keyword evidence="7" id="KW-0735">Signal-anchor</keyword>
<evidence type="ECO:0000256" key="9">
    <source>
        <dbReference type="ARBA" id="ARBA00023034"/>
    </source>
</evidence>
<name>A0AAD9MXS0_9ANNE</name>
<dbReference type="FunFam" id="3.40.50.11660:FF:000006">
    <property type="entry name" value="Alpha-(1,3)-fucosyltransferase C"/>
    <property type="match status" value="1"/>
</dbReference>
<dbReference type="InterPro" id="IPR038577">
    <property type="entry name" value="GT10-like_C_sf"/>
</dbReference>
<proteinExistence type="inferred from homology"/>
<organism evidence="15 16">
    <name type="scientific">Paralvinella palmiformis</name>
    <dbReference type="NCBI Taxonomy" id="53620"/>
    <lineage>
        <taxon>Eukaryota</taxon>
        <taxon>Metazoa</taxon>
        <taxon>Spiralia</taxon>
        <taxon>Lophotrochozoa</taxon>
        <taxon>Annelida</taxon>
        <taxon>Polychaeta</taxon>
        <taxon>Sedentaria</taxon>
        <taxon>Canalipalpata</taxon>
        <taxon>Terebellida</taxon>
        <taxon>Terebelliformia</taxon>
        <taxon>Alvinellidae</taxon>
        <taxon>Paralvinella</taxon>
    </lineage>
</organism>
<keyword evidence="11" id="KW-0325">Glycoprotein</keyword>
<dbReference type="PANTHER" id="PTHR48438:SF1">
    <property type="entry name" value="ALPHA-(1,3)-FUCOSYLTRANSFERASE C-RELATED"/>
    <property type="match status" value="1"/>
</dbReference>
<comment type="caution">
    <text evidence="15">The sequence shown here is derived from an EMBL/GenBank/DDBJ whole genome shotgun (WGS) entry which is preliminary data.</text>
</comment>
<dbReference type="Pfam" id="PF00852">
    <property type="entry name" value="Glyco_transf_10"/>
    <property type="match status" value="1"/>
</dbReference>
<comment type="pathway">
    <text evidence="2">Protein modification; protein glycosylation.</text>
</comment>
<evidence type="ECO:0000256" key="2">
    <source>
        <dbReference type="ARBA" id="ARBA00004922"/>
    </source>
</evidence>
<keyword evidence="9 12" id="KW-0333">Golgi apparatus</keyword>
<accession>A0AAD9MXS0</accession>
<evidence type="ECO:0000256" key="6">
    <source>
        <dbReference type="ARBA" id="ARBA00022692"/>
    </source>
</evidence>
<dbReference type="PANTHER" id="PTHR48438">
    <property type="entry name" value="ALPHA-(1,3)-FUCOSYLTRANSFERASE C-RELATED"/>
    <property type="match status" value="1"/>
</dbReference>
<evidence type="ECO:0000256" key="3">
    <source>
        <dbReference type="ARBA" id="ARBA00008919"/>
    </source>
</evidence>
<evidence type="ECO:0000313" key="15">
    <source>
        <dbReference type="EMBL" id="KAK2148103.1"/>
    </source>
</evidence>
<dbReference type="Pfam" id="PF17039">
    <property type="entry name" value="Glyco_tran_10_N"/>
    <property type="match status" value="1"/>
</dbReference>
<evidence type="ECO:0000256" key="12">
    <source>
        <dbReference type="RuleBase" id="RU003832"/>
    </source>
</evidence>
<evidence type="ECO:0000256" key="10">
    <source>
        <dbReference type="ARBA" id="ARBA00023136"/>
    </source>
</evidence>
<evidence type="ECO:0000256" key="11">
    <source>
        <dbReference type="ARBA" id="ARBA00023180"/>
    </source>
</evidence>
<dbReference type="GO" id="GO:0000139">
    <property type="term" value="C:Golgi membrane"/>
    <property type="evidence" value="ECO:0007669"/>
    <property type="project" value="UniProtKB-SubCell"/>
</dbReference>
<feature type="domain" description="Fucosyltransferase C-terminal" evidence="13">
    <location>
        <begin position="212"/>
        <end position="380"/>
    </location>
</feature>
<dbReference type="AlphaFoldDB" id="A0AAD9MXS0"/>
<keyword evidence="8" id="KW-1133">Transmembrane helix</keyword>
<comment type="subcellular location">
    <subcellularLocation>
        <location evidence="1">Golgi apparatus membrane</location>
        <topology evidence="1">Single-pass type II membrane protein</topology>
    </subcellularLocation>
    <subcellularLocation>
        <location evidence="12">Golgi apparatus</location>
        <location evidence="12">Golgi stack membrane</location>
        <topology evidence="12">Single-pass type II membrane protein</topology>
    </subcellularLocation>
</comment>
<dbReference type="EMBL" id="JAODUP010000516">
    <property type="protein sequence ID" value="KAK2148103.1"/>
    <property type="molecule type" value="Genomic_DNA"/>
</dbReference>
<evidence type="ECO:0000256" key="5">
    <source>
        <dbReference type="ARBA" id="ARBA00022679"/>
    </source>
</evidence>
<evidence type="ECO:0000256" key="1">
    <source>
        <dbReference type="ARBA" id="ARBA00004323"/>
    </source>
</evidence>
<sequence length="410" mass="48409">MSIMPWNTNEGYKIKHETELNRFIISGGISTRRYNNDTEVNEALKSPNGNDTKIPNDNNNLVGENVSIAEGISRDNTSESRVRTILLWNSWFSWNDYMFGLGRRAFQDKCGTDQCQTTTDRTQHDKSDAVVFFAALLHYDNESEIPQRSHPEQVYVYFNTEPPAKFQTNLSKMEWNFNITISYMYDSTIQWPYGKVIPRVGDYQQMTKFQIADKNRTIAWMVSICRDVNIRMTYYKELNKYIDVDVYGLCGKLKCPEKNRGTTECIKYISKSYKFYLAFENSHCVDYVTEKAFRSLQYDLIPIVMGGANYTKYLPPKSYIDVKDFQSPKHLAEYLIHLDNNPDEYMKYFDWKRYYTVVNDIPNSDRVFCKLCELLRKKRSFLLDYDVADWWENDTCIKDDTTLRQIYHVN</sequence>
<dbReference type="Proteomes" id="UP001208570">
    <property type="component" value="Unassembled WGS sequence"/>
</dbReference>
<evidence type="ECO:0000259" key="13">
    <source>
        <dbReference type="Pfam" id="PF00852"/>
    </source>
</evidence>
<evidence type="ECO:0000256" key="4">
    <source>
        <dbReference type="ARBA" id="ARBA00022676"/>
    </source>
</evidence>
<dbReference type="InterPro" id="IPR055270">
    <property type="entry name" value="Glyco_tran_10_C"/>
</dbReference>
<gene>
    <name evidence="15" type="ORF">LSH36_516g01019</name>
</gene>
<keyword evidence="4 12" id="KW-0328">Glycosyltransferase</keyword>
<dbReference type="InterPro" id="IPR001503">
    <property type="entry name" value="Glyco_trans_10"/>
</dbReference>
<dbReference type="InterPro" id="IPR031481">
    <property type="entry name" value="Glyco_tran_10_N"/>
</dbReference>
<keyword evidence="10" id="KW-0472">Membrane</keyword>